<evidence type="ECO:0000256" key="5">
    <source>
        <dbReference type="ARBA" id="ARBA00023163"/>
    </source>
</evidence>
<evidence type="ECO:0000313" key="8">
    <source>
        <dbReference type="EMBL" id="PPK92699.1"/>
    </source>
</evidence>
<evidence type="ECO:0000256" key="2">
    <source>
        <dbReference type="ARBA" id="ARBA00023015"/>
    </source>
</evidence>
<dbReference type="PANTHER" id="PTHR43133">
    <property type="entry name" value="RNA POLYMERASE ECF-TYPE SIGMA FACTO"/>
    <property type="match status" value="1"/>
</dbReference>
<dbReference type="AlphaFoldDB" id="A0A2S6IER8"/>
<dbReference type="InterPro" id="IPR007627">
    <property type="entry name" value="RNA_pol_sigma70_r2"/>
</dbReference>
<evidence type="ECO:0000256" key="3">
    <source>
        <dbReference type="ARBA" id="ARBA00023082"/>
    </source>
</evidence>
<dbReference type="NCBIfam" id="TIGR02937">
    <property type="entry name" value="sigma70-ECF"/>
    <property type="match status" value="1"/>
</dbReference>
<dbReference type="Pfam" id="PF04542">
    <property type="entry name" value="Sigma70_r2"/>
    <property type="match status" value="1"/>
</dbReference>
<dbReference type="SMART" id="SM00421">
    <property type="entry name" value="HTH_LUXR"/>
    <property type="match status" value="1"/>
</dbReference>
<comment type="caution">
    <text evidence="8">The sequence shown here is derived from an EMBL/GenBank/DDBJ whole genome shotgun (WGS) entry which is preliminary data.</text>
</comment>
<dbReference type="Gene3D" id="1.10.1740.10">
    <property type="match status" value="1"/>
</dbReference>
<dbReference type="SUPFAM" id="SSF88659">
    <property type="entry name" value="Sigma3 and sigma4 domains of RNA polymerase sigma factors"/>
    <property type="match status" value="1"/>
</dbReference>
<keyword evidence="5" id="KW-0804">Transcription</keyword>
<dbReference type="Pfam" id="PF08281">
    <property type="entry name" value="Sigma70_r4_2"/>
    <property type="match status" value="1"/>
</dbReference>
<gene>
    <name evidence="8" type="ORF">CLV92_113128</name>
</gene>
<keyword evidence="4" id="KW-0238">DNA-binding</keyword>
<keyword evidence="3" id="KW-0731">Sigma factor</keyword>
<sequence length="195" mass="21722">MREELEASFDVFVVAALPRLRKLAYVWCRDWHRGDDAVQETLKRMYVAWPRIRRDGDAFAFARTTLLRRLISDERRPWRVREVAGLTPGEHDPPASPGDPGVRLDLDEALAALPPRQRAVILLRYVEGLSVAEVADALSCSEGTVKSQAHDAKAKLKARLGPDYGPTPPTPISLGPTSSTTTRPMRVAPHRGEPR</sequence>
<evidence type="ECO:0000256" key="4">
    <source>
        <dbReference type="ARBA" id="ARBA00023125"/>
    </source>
</evidence>
<dbReference type="InterPro" id="IPR013324">
    <property type="entry name" value="RNA_pol_sigma_r3/r4-like"/>
</dbReference>
<name>A0A2S6IER8_9ACTN</name>
<keyword evidence="9" id="KW-1185">Reference proteome</keyword>
<dbReference type="Proteomes" id="UP000239485">
    <property type="component" value="Unassembled WGS sequence"/>
</dbReference>
<dbReference type="InterPro" id="IPR036388">
    <property type="entry name" value="WH-like_DNA-bd_sf"/>
</dbReference>
<organism evidence="8 9">
    <name type="scientific">Kineococcus xinjiangensis</name>
    <dbReference type="NCBI Taxonomy" id="512762"/>
    <lineage>
        <taxon>Bacteria</taxon>
        <taxon>Bacillati</taxon>
        <taxon>Actinomycetota</taxon>
        <taxon>Actinomycetes</taxon>
        <taxon>Kineosporiales</taxon>
        <taxon>Kineosporiaceae</taxon>
        <taxon>Kineococcus</taxon>
    </lineage>
</organism>
<dbReference type="PANTHER" id="PTHR43133:SF50">
    <property type="entry name" value="ECF RNA POLYMERASE SIGMA FACTOR SIGM"/>
    <property type="match status" value="1"/>
</dbReference>
<dbReference type="GO" id="GO:0006352">
    <property type="term" value="P:DNA-templated transcription initiation"/>
    <property type="evidence" value="ECO:0007669"/>
    <property type="project" value="InterPro"/>
</dbReference>
<dbReference type="InterPro" id="IPR039425">
    <property type="entry name" value="RNA_pol_sigma-70-like"/>
</dbReference>
<dbReference type="InterPro" id="IPR000792">
    <property type="entry name" value="Tscrpt_reg_LuxR_C"/>
</dbReference>
<keyword evidence="2" id="KW-0805">Transcription regulation</keyword>
<comment type="similarity">
    <text evidence="1">Belongs to the sigma-70 factor family. ECF subfamily.</text>
</comment>
<proteinExistence type="inferred from homology"/>
<evidence type="ECO:0000256" key="6">
    <source>
        <dbReference type="SAM" id="MobiDB-lite"/>
    </source>
</evidence>
<dbReference type="InterPro" id="IPR013249">
    <property type="entry name" value="RNA_pol_sigma70_r4_t2"/>
</dbReference>
<evidence type="ECO:0000259" key="7">
    <source>
        <dbReference type="SMART" id="SM00421"/>
    </source>
</evidence>
<dbReference type="CDD" id="cd06171">
    <property type="entry name" value="Sigma70_r4"/>
    <property type="match status" value="1"/>
</dbReference>
<dbReference type="GO" id="GO:0003677">
    <property type="term" value="F:DNA binding"/>
    <property type="evidence" value="ECO:0007669"/>
    <property type="project" value="UniProtKB-KW"/>
</dbReference>
<dbReference type="SUPFAM" id="SSF88946">
    <property type="entry name" value="Sigma2 domain of RNA polymerase sigma factors"/>
    <property type="match status" value="1"/>
</dbReference>
<evidence type="ECO:0000313" key="9">
    <source>
        <dbReference type="Proteomes" id="UP000239485"/>
    </source>
</evidence>
<dbReference type="EMBL" id="PTJD01000013">
    <property type="protein sequence ID" value="PPK92699.1"/>
    <property type="molecule type" value="Genomic_DNA"/>
</dbReference>
<dbReference type="Gene3D" id="1.10.10.10">
    <property type="entry name" value="Winged helix-like DNA-binding domain superfamily/Winged helix DNA-binding domain"/>
    <property type="match status" value="1"/>
</dbReference>
<reference evidence="8 9" key="1">
    <citation type="submission" date="2018-02" db="EMBL/GenBank/DDBJ databases">
        <title>Genomic Encyclopedia of Archaeal and Bacterial Type Strains, Phase II (KMG-II): from individual species to whole genera.</title>
        <authorList>
            <person name="Goeker M."/>
        </authorList>
    </citation>
    <scope>NUCLEOTIDE SEQUENCE [LARGE SCALE GENOMIC DNA]</scope>
    <source>
        <strain evidence="8 9">DSM 22857</strain>
    </source>
</reference>
<feature type="region of interest" description="Disordered" evidence="6">
    <location>
        <begin position="158"/>
        <end position="195"/>
    </location>
</feature>
<evidence type="ECO:0000256" key="1">
    <source>
        <dbReference type="ARBA" id="ARBA00010641"/>
    </source>
</evidence>
<accession>A0A2S6IER8</accession>
<feature type="domain" description="HTH luxR-type" evidence="7">
    <location>
        <begin position="110"/>
        <end position="168"/>
    </location>
</feature>
<dbReference type="InterPro" id="IPR014284">
    <property type="entry name" value="RNA_pol_sigma-70_dom"/>
</dbReference>
<protein>
    <submittedName>
        <fullName evidence="8">RNA polymerase sigma factor (Sigma-70 family)</fullName>
    </submittedName>
</protein>
<dbReference type="RefSeq" id="WP_211291205.1">
    <property type="nucleotide sequence ID" value="NZ_PTJD01000013.1"/>
</dbReference>
<dbReference type="GO" id="GO:0016987">
    <property type="term" value="F:sigma factor activity"/>
    <property type="evidence" value="ECO:0007669"/>
    <property type="project" value="UniProtKB-KW"/>
</dbReference>
<dbReference type="InterPro" id="IPR013325">
    <property type="entry name" value="RNA_pol_sigma_r2"/>
</dbReference>